<dbReference type="AlphaFoldDB" id="D7DWA1"/>
<keyword evidence="2" id="KW-1185">Reference proteome</keyword>
<dbReference type="Proteomes" id="UP000001511">
    <property type="component" value="Chromosome"/>
</dbReference>
<sequence>MTPKEGVCLCSDRFRVARHRYSHVIETVCGLVRLDLSR</sequence>
<evidence type="ECO:0000313" key="2">
    <source>
        <dbReference type="Proteomes" id="UP000001511"/>
    </source>
</evidence>
<proteinExistence type="predicted"/>
<dbReference type="EMBL" id="CP002059">
    <property type="protein sequence ID" value="ADI64018.1"/>
    <property type="molecule type" value="Genomic_DNA"/>
</dbReference>
<evidence type="ECO:0000313" key="1">
    <source>
        <dbReference type="EMBL" id="ADI64018.1"/>
    </source>
</evidence>
<accession>D7DWA1</accession>
<dbReference type="KEGG" id="naz:Aazo_1929"/>
<organism evidence="1 2">
    <name type="scientific">Nostoc azollae (strain 0708)</name>
    <name type="common">Anabaena azollae (strain 0708)</name>
    <dbReference type="NCBI Taxonomy" id="551115"/>
    <lineage>
        <taxon>Bacteria</taxon>
        <taxon>Bacillati</taxon>
        <taxon>Cyanobacteriota</taxon>
        <taxon>Cyanophyceae</taxon>
        <taxon>Nostocales</taxon>
        <taxon>Nostocaceae</taxon>
        <taxon>Trichormus</taxon>
    </lineage>
</organism>
<name>D7DWA1_NOSA0</name>
<dbReference type="HOGENOM" id="CLU_3330847_0_0_3"/>
<gene>
    <name evidence="1" type="ordered locus">Aazo_1929</name>
</gene>
<reference evidence="1 2" key="1">
    <citation type="journal article" date="2010" name="PLoS ONE">
        <title>Genome erosion in a nitrogen-fixing vertically transmitted endosymbiotic multicellular cyanobacterium.</title>
        <authorList>
            <person name="Ran L."/>
            <person name="Larsson J."/>
            <person name="Vigil-Stenman T."/>
            <person name="Nylander J.A."/>
            <person name="Ininbergs K."/>
            <person name="Zheng W.W."/>
            <person name="Lapidus A."/>
            <person name="Lowry S."/>
            <person name="Haselkorn R."/>
            <person name="Bergman B."/>
        </authorList>
    </citation>
    <scope>NUCLEOTIDE SEQUENCE [LARGE SCALE GENOMIC DNA]</scope>
    <source>
        <strain evidence="1 2">0708</strain>
    </source>
</reference>
<protein>
    <submittedName>
        <fullName evidence="1">Uncharacterized protein</fullName>
    </submittedName>
</protein>